<dbReference type="PANTHER" id="PTHR43806:SF14">
    <property type="entry name" value="TRIPEPTIDYL-PEPTIDASE 2"/>
    <property type="match status" value="1"/>
</dbReference>
<proteinExistence type="inferred from homology"/>
<evidence type="ECO:0000259" key="8">
    <source>
        <dbReference type="Pfam" id="PF00082"/>
    </source>
</evidence>
<dbReference type="PRINTS" id="PR00723">
    <property type="entry name" value="SUBTILISIN"/>
</dbReference>
<feature type="domain" description="Peptidase S8/S53" evidence="8">
    <location>
        <begin position="418"/>
        <end position="716"/>
    </location>
</feature>
<evidence type="ECO:0000313" key="10">
    <source>
        <dbReference type="Proteomes" id="UP000650467"/>
    </source>
</evidence>
<accession>A0A835W126</accession>
<dbReference type="AlphaFoldDB" id="A0A835W126"/>
<evidence type="ECO:0000256" key="6">
    <source>
        <dbReference type="SAM" id="MobiDB-lite"/>
    </source>
</evidence>
<dbReference type="GO" id="GO:0006508">
    <property type="term" value="P:proteolysis"/>
    <property type="evidence" value="ECO:0007669"/>
    <property type="project" value="UniProtKB-KW"/>
</dbReference>
<dbReference type="GO" id="GO:0004252">
    <property type="term" value="F:serine-type endopeptidase activity"/>
    <property type="evidence" value="ECO:0007669"/>
    <property type="project" value="UniProtKB-UniRule"/>
</dbReference>
<dbReference type="InterPro" id="IPR022398">
    <property type="entry name" value="Peptidase_S8_His-AS"/>
</dbReference>
<protein>
    <recommendedName>
        <fullName evidence="8">Peptidase S8/S53 domain-containing protein</fullName>
    </recommendedName>
</protein>
<dbReference type="InterPro" id="IPR015500">
    <property type="entry name" value="Peptidase_S8_subtilisin-rel"/>
</dbReference>
<feature type="compositionally biased region" description="Low complexity" evidence="6">
    <location>
        <begin position="604"/>
        <end position="616"/>
    </location>
</feature>
<feature type="chain" id="PRO_5032464780" description="Peptidase S8/S53 domain-containing protein" evidence="7">
    <location>
        <begin position="37"/>
        <end position="757"/>
    </location>
</feature>
<dbReference type="EMBL" id="JAEHOC010000019">
    <property type="protein sequence ID" value="KAG2433303.1"/>
    <property type="molecule type" value="Genomic_DNA"/>
</dbReference>
<keyword evidence="10" id="KW-1185">Reference proteome</keyword>
<dbReference type="PROSITE" id="PS00137">
    <property type="entry name" value="SUBTILASE_HIS"/>
    <property type="match status" value="1"/>
</dbReference>
<keyword evidence="7" id="KW-0732">Signal</keyword>
<dbReference type="PANTHER" id="PTHR43806">
    <property type="entry name" value="PEPTIDASE S8"/>
    <property type="match status" value="1"/>
</dbReference>
<feature type="region of interest" description="Disordered" evidence="6">
    <location>
        <begin position="588"/>
        <end position="623"/>
    </location>
</feature>
<dbReference type="Pfam" id="PF00082">
    <property type="entry name" value="Peptidase_S8"/>
    <property type="match status" value="1"/>
</dbReference>
<evidence type="ECO:0000256" key="4">
    <source>
        <dbReference type="ARBA" id="ARBA00022825"/>
    </source>
</evidence>
<dbReference type="InterPro" id="IPR023828">
    <property type="entry name" value="Peptidase_S8_Ser-AS"/>
</dbReference>
<comment type="similarity">
    <text evidence="1 5">Belongs to the peptidase S8 family.</text>
</comment>
<comment type="caution">
    <text evidence="9">The sequence shown here is derived from an EMBL/GenBank/DDBJ whole genome shotgun (WGS) entry which is preliminary data.</text>
</comment>
<feature type="compositionally biased region" description="Basic and acidic residues" evidence="6">
    <location>
        <begin position="164"/>
        <end position="186"/>
    </location>
</feature>
<dbReference type="GO" id="GO:0005829">
    <property type="term" value="C:cytosol"/>
    <property type="evidence" value="ECO:0007669"/>
    <property type="project" value="TreeGrafter"/>
</dbReference>
<feature type="signal peptide" evidence="7">
    <location>
        <begin position="1"/>
        <end position="36"/>
    </location>
</feature>
<keyword evidence="3 5" id="KW-0378">Hydrolase</keyword>
<gene>
    <name evidence="9" type="ORF">HXX76_008369</name>
</gene>
<evidence type="ECO:0000256" key="5">
    <source>
        <dbReference type="PROSITE-ProRule" id="PRU01240"/>
    </source>
</evidence>
<dbReference type="PROSITE" id="PS00138">
    <property type="entry name" value="SUBTILASE_SER"/>
    <property type="match status" value="1"/>
</dbReference>
<feature type="active site" description="Charge relay system" evidence="5">
    <location>
        <position position="669"/>
    </location>
</feature>
<dbReference type="InterPro" id="IPR034193">
    <property type="entry name" value="PCSK9_ProteinaseK-like"/>
</dbReference>
<dbReference type="InterPro" id="IPR036852">
    <property type="entry name" value="Peptidase_S8/S53_dom_sf"/>
</dbReference>
<feature type="region of interest" description="Disordered" evidence="6">
    <location>
        <begin position="138"/>
        <end position="193"/>
    </location>
</feature>
<feature type="active site" description="Charge relay system" evidence="5">
    <location>
        <position position="427"/>
    </location>
</feature>
<feature type="active site" description="Charge relay system" evidence="5">
    <location>
        <position position="470"/>
    </location>
</feature>
<evidence type="ECO:0000256" key="3">
    <source>
        <dbReference type="ARBA" id="ARBA00022801"/>
    </source>
</evidence>
<evidence type="ECO:0000256" key="7">
    <source>
        <dbReference type="SAM" id="SignalP"/>
    </source>
</evidence>
<dbReference type="Proteomes" id="UP000650467">
    <property type="component" value="Unassembled WGS sequence"/>
</dbReference>
<sequence length="757" mass="76300">MLLRRAVAAGLRVLRPFPLPLVLLLCLARLLQLALAVQVAAAQQAAAAAGSQVLVGGSTADAGGRQRLSAPQLLLPKVMPAAAGDEARESYILVVRVRLARSRAVSSAACGGGWAAGCCGWNETVGYGGYGSVQVFKTEGPDPAAAPPRRRRQRHLLGAGYQQKQKEQRRLSTISEHERFQVDGRPDSVPADARSPSMLLWQLAEEAQRGLRAAATAAAAAAAAMAAAPFGGSSEGGAADGALPILGLLGGTGSRAPAGGHGAYLPLAHVLTMEQSSSGVDGVEAVVVGGGGAAATAGAAGPADAAATAGDGVRPPFTVAKTADPPVTTGRTATSQPPDAAAVDLRRYAAAAAAAMQPPDGPAAAAAGAAAGPPAVGQPLLQPLLREVPVDVALWHLDRIDQRAPPLDGLYGFGPGTGAGVTIYALDSGVYAEHDEFQRWGGGGDAAGRRASYGHDFVDGDADATDCDGHGTHVASTALGRSVGVARGAELVAVRVLDCSGSGSIADTVAGLDWLAQHVKRPAVAMLSLGVPAGDWSRVLGEAVAALVGQHGVPVVAASGNAAVDSCGITPANLPEVITVAASNLDGKFNASARRPPPPPPPGAAARLQLQQQPRADAGPAREPMYSWSNTGKCVDLFAPGVEIFGACGGKERCPAVTPSAYTWASGTSMAVPSVAGAAALYLELLAHCLLPRTRMQAHPDASPREVADALVRGATPGALHDPRMRPGTPNRLLLNYLGPEPLEASGVSAAEGPTGL</sequence>
<dbReference type="SUPFAM" id="SSF52743">
    <property type="entry name" value="Subtilisin-like"/>
    <property type="match status" value="1"/>
</dbReference>
<dbReference type="Gene3D" id="3.40.50.200">
    <property type="entry name" value="Peptidase S8/S53 domain"/>
    <property type="match status" value="1"/>
</dbReference>
<keyword evidence="2 5" id="KW-0645">Protease</keyword>
<evidence type="ECO:0000256" key="1">
    <source>
        <dbReference type="ARBA" id="ARBA00011073"/>
    </source>
</evidence>
<evidence type="ECO:0000256" key="2">
    <source>
        <dbReference type="ARBA" id="ARBA00022670"/>
    </source>
</evidence>
<reference evidence="9" key="1">
    <citation type="journal article" date="2020" name="bioRxiv">
        <title>Comparative genomics of Chlamydomonas.</title>
        <authorList>
            <person name="Craig R.J."/>
            <person name="Hasan A.R."/>
            <person name="Ness R.W."/>
            <person name="Keightley P.D."/>
        </authorList>
    </citation>
    <scope>NUCLEOTIDE SEQUENCE</scope>
    <source>
        <strain evidence="9">SAG 7.73</strain>
    </source>
</reference>
<keyword evidence="4 5" id="KW-0720">Serine protease</keyword>
<evidence type="ECO:0000313" key="9">
    <source>
        <dbReference type="EMBL" id="KAG2433303.1"/>
    </source>
</evidence>
<name>A0A835W126_CHLIN</name>
<dbReference type="InterPro" id="IPR000209">
    <property type="entry name" value="Peptidase_S8/S53_dom"/>
</dbReference>
<dbReference type="CDD" id="cd04077">
    <property type="entry name" value="Peptidases_S8_PCSK9_ProteinaseK_like"/>
    <property type="match status" value="1"/>
</dbReference>
<dbReference type="GO" id="GO:0008240">
    <property type="term" value="F:tripeptidyl-peptidase activity"/>
    <property type="evidence" value="ECO:0007669"/>
    <property type="project" value="TreeGrafter"/>
</dbReference>
<dbReference type="InterPro" id="IPR050131">
    <property type="entry name" value="Peptidase_S8_subtilisin-like"/>
</dbReference>
<dbReference type="PROSITE" id="PS51892">
    <property type="entry name" value="SUBTILASE"/>
    <property type="match status" value="1"/>
</dbReference>
<dbReference type="OrthoDB" id="206201at2759"/>
<organism evidence="9 10">
    <name type="scientific">Chlamydomonas incerta</name>
    <dbReference type="NCBI Taxonomy" id="51695"/>
    <lineage>
        <taxon>Eukaryota</taxon>
        <taxon>Viridiplantae</taxon>
        <taxon>Chlorophyta</taxon>
        <taxon>core chlorophytes</taxon>
        <taxon>Chlorophyceae</taxon>
        <taxon>CS clade</taxon>
        <taxon>Chlamydomonadales</taxon>
        <taxon>Chlamydomonadaceae</taxon>
        <taxon>Chlamydomonas</taxon>
    </lineage>
</organism>
<feature type="region of interest" description="Disordered" evidence="6">
    <location>
        <begin position="318"/>
        <end position="337"/>
    </location>
</feature>